<gene>
    <name evidence="6" type="ORF">ACFSFW_12375</name>
</gene>
<comment type="similarity">
    <text evidence="2">Belongs to the 3-hydroxyacyl-CoA dehydrogenase family.</text>
</comment>
<organism evidence="6 7">
    <name type="scientific">Fredinandcohnia salidurans</name>
    <dbReference type="NCBI Taxonomy" id="2595041"/>
    <lineage>
        <taxon>Bacteria</taxon>
        <taxon>Bacillati</taxon>
        <taxon>Bacillota</taxon>
        <taxon>Bacilli</taxon>
        <taxon>Bacillales</taxon>
        <taxon>Bacillaceae</taxon>
        <taxon>Fredinandcohnia</taxon>
    </lineage>
</organism>
<dbReference type="PANTHER" id="PTHR48075">
    <property type="entry name" value="3-HYDROXYACYL-COA DEHYDROGENASE FAMILY PROTEIN"/>
    <property type="match status" value="1"/>
</dbReference>
<keyword evidence="3" id="KW-0560">Oxidoreductase</keyword>
<dbReference type="Gene3D" id="3.40.50.720">
    <property type="entry name" value="NAD(P)-binding Rossmann-like Domain"/>
    <property type="match status" value="1"/>
</dbReference>
<dbReference type="EMBL" id="JBHUEK010000018">
    <property type="protein sequence ID" value="MFD1779469.1"/>
    <property type="molecule type" value="Genomic_DNA"/>
</dbReference>
<protein>
    <submittedName>
        <fullName evidence="6">3-hydroxyacyl-CoA dehydrogenase family protein</fullName>
    </submittedName>
</protein>
<dbReference type="Proteomes" id="UP001597227">
    <property type="component" value="Unassembled WGS sequence"/>
</dbReference>
<accession>A0ABW4MQS9</accession>
<dbReference type="Pfam" id="PF02737">
    <property type="entry name" value="3HCDH_N"/>
    <property type="match status" value="1"/>
</dbReference>
<dbReference type="Pfam" id="PF00725">
    <property type="entry name" value="3HCDH"/>
    <property type="match status" value="1"/>
</dbReference>
<keyword evidence="7" id="KW-1185">Reference proteome</keyword>
<evidence type="ECO:0000256" key="2">
    <source>
        <dbReference type="ARBA" id="ARBA00009463"/>
    </source>
</evidence>
<evidence type="ECO:0000313" key="7">
    <source>
        <dbReference type="Proteomes" id="UP001597227"/>
    </source>
</evidence>
<comment type="pathway">
    <text evidence="1">Lipid metabolism; butanoate metabolism.</text>
</comment>
<dbReference type="Gene3D" id="1.10.1040.10">
    <property type="entry name" value="N-(1-d-carboxylethyl)-l-norvaline Dehydrogenase, domain 2"/>
    <property type="match status" value="1"/>
</dbReference>
<dbReference type="InterPro" id="IPR006108">
    <property type="entry name" value="3HC_DH_C"/>
</dbReference>
<feature type="domain" description="3-hydroxyacyl-CoA dehydrogenase NAD binding" evidence="5">
    <location>
        <begin position="32"/>
        <end position="134"/>
    </location>
</feature>
<dbReference type="SUPFAM" id="SSF48179">
    <property type="entry name" value="6-phosphogluconate dehydrogenase C-terminal domain-like"/>
    <property type="match status" value="1"/>
</dbReference>
<evidence type="ECO:0000256" key="1">
    <source>
        <dbReference type="ARBA" id="ARBA00005086"/>
    </source>
</evidence>
<evidence type="ECO:0000313" key="6">
    <source>
        <dbReference type="EMBL" id="MFD1779469.1"/>
    </source>
</evidence>
<name>A0ABW4MQS9_9BACI</name>
<evidence type="ECO:0000259" key="5">
    <source>
        <dbReference type="Pfam" id="PF02737"/>
    </source>
</evidence>
<evidence type="ECO:0000256" key="3">
    <source>
        <dbReference type="ARBA" id="ARBA00023002"/>
    </source>
</evidence>
<dbReference type="InterPro" id="IPR008927">
    <property type="entry name" value="6-PGluconate_DH-like_C_sf"/>
</dbReference>
<dbReference type="SUPFAM" id="SSF51735">
    <property type="entry name" value="NAD(P)-binding Rossmann-fold domains"/>
    <property type="match status" value="1"/>
</dbReference>
<comment type="caution">
    <text evidence="6">The sequence shown here is derived from an EMBL/GenBank/DDBJ whole genome shotgun (WGS) entry which is preliminary data.</text>
</comment>
<dbReference type="PANTHER" id="PTHR48075:SF5">
    <property type="entry name" value="3-HYDROXYBUTYRYL-COA DEHYDROGENASE"/>
    <property type="match status" value="1"/>
</dbReference>
<evidence type="ECO:0000259" key="4">
    <source>
        <dbReference type="Pfam" id="PF00725"/>
    </source>
</evidence>
<feature type="domain" description="3-hydroxyacyl-CoA dehydrogenase C-terminal" evidence="4">
    <location>
        <begin position="143"/>
        <end position="239"/>
    </location>
</feature>
<proteinExistence type="inferred from homology"/>
<dbReference type="InterPro" id="IPR006176">
    <property type="entry name" value="3-OHacyl-CoA_DH_NAD-bd"/>
</dbReference>
<dbReference type="InterPro" id="IPR036291">
    <property type="entry name" value="NAD(P)-bd_dom_sf"/>
</dbReference>
<dbReference type="RefSeq" id="WP_388038674.1">
    <property type="nucleotide sequence ID" value="NZ_JBHUEK010000018.1"/>
</dbReference>
<dbReference type="InterPro" id="IPR013328">
    <property type="entry name" value="6PGD_dom2"/>
</dbReference>
<reference evidence="7" key="1">
    <citation type="journal article" date="2019" name="Int. J. Syst. Evol. Microbiol.">
        <title>The Global Catalogue of Microorganisms (GCM) 10K type strain sequencing project: providing services to taxonomists for standard genome sequencing and annotation.</title>
        <authorList>
            <consortium name="The Broad Institute Genomics Platform"/>
            <consortium name="The Broad Institute Genome Sequencing Center for Infectious Disease"/>
            <person name="Wu L."/>
            <person name="Ma J."/>
        </authorList>
    </citation>
    <scope>NUCLEOTIDE SEQUENCE [LARGE SCALE GENOMIC DNA]</scope>
    <source>
        <strain evidence="7">CCUG 15531</strain>
    </source>
</reference>
<sequence length="249" mass="27767">MTIKTVAIIGDNLIAKELSNSFQANPRVHLVDAKALNDQVDVVIETMNLDKKEKRRRIGEIEASVSPTTLILSTTLGVTATEVASWLFQPERLIGFGTFANFRKGSLIEVALPLQADASYLQAATDTFSFINQDIEVVEDEVGFVFPRILSMIINEAAYALSEQTAEAEAIDVAMKKGTNYPMGPLEWAREIGLDDIFAVLSGLYRELGEERYRPAPLIRKLVYAGWIGGETDKCFYHYQNRKNKELSV</sequence>